<protein>
    <submittedName>
        <fullName evidence="1">Uncharacterized protein</fullName>
    </submittedName>
</protein>
<organism evidence="1 2">
    <name type="scientific">Thalassospira profundimaris</name>
    <dbReference type="NCBI Taxonomy" id="502049"/>
    <lineage>
        <taxon>Bacteria</taxon>
        <taxon>Pseudomonadati</taxon>
        <taxon>Pseudomonadota</taxon>
        <taxon>Alphaproteobacteria</taxon>
        <taxon>Rhodospirillales</taxon>
        <taxon>Thalassospiraceae</taxon>
        <taxon>Thalassospira</taxon>
    </lineage>
</organism>
<accession>A0A367WXQ3</accession>
<sequence length="70" mass="8047">MTMLTDFQCIKQANRYVPVSLDNRANNSRNDGNENVAIGHKANLWVCIFRTVWFENIPEMMKAITGSENQ</sequence>
<reference evidence="1 2" key="1">
    <citation type="submission" date="2014-07" db="EMBL/GenBank/DDBJ databases">
        <title>Draft genome sequence of Thalassospira profundimaris PR54-5.</title>
        <authorList>
            <person name="Lai Q."/>
            <person name="Shao Z."/>
        </authorList>
    </citation>
    <scope>NUCLEOTIDE SEQUENCE [LARGE SCALE GENOMIC DNA]</scope>
    <source>
        <strain evidence="1 2">PR54-5</strain>
    </source>
</reference>
<evidence type="ECO:0000313" key="1">
    <source>
        <dbReference type="EMBL" id="RCK46168.1"/>
    </source>
</evidence>
<dbReference type="Proteomes" id="UP000252255">
    <property type="component" value="Unassembled WGS sequence"/>
</dbReference>
<proteinExistence type="predicted"/>
<dbReference type="AlphaFoldDB" id="A0A367WXQ3"/>
<evidence type="ECO:0000313" key="2">
    <source>
        <dbReference type="Proteomes" id="UP000252255"/>
    </source>
</evidence>
<gene>
    <name evidence="1" type="ORF">TH30_10110</name>
</gene>
<comment type="caution">
    <text evidence="1">The sequence shown here is derived from an EMBL/GenBank/DDBJ whole genome shotgun (WGS) entry which is preliminary data.</text>
</comment>
<dbReference type="EMBL" id="JPWI01000005">
    <property type="protein sequence ID" value="RCK46168.1"/>
    <property type="molecule type" value="Genomic_DNA"/>
</dbReference>
<name>A0A367WXQ3_9PROT</name>